<protein>
    <recommendedName>
        <fullName evidence="4">Tail fiber protein</fullName>
    </recommendedName>
</protein>
<dbReference type="SUPFAM" id="SSF88874">
    <property type="entry name" value="Receptor-binding domain of short tail fibre protein gp12"/>
    <property type="match status" value="1"/>
</dbReference>
<feature type="region of interest" description="Disordered" evidence="1">
    <location>
        <begin position="189"/>
        <end position="212"/>
    </location>
</feature>
<name>A0A5C6RMM9_9BACT</name>
<organism evidence="2 3">
    <name type="scientific">Phaeodactylibacter luteus</name>
    <dbReference type="NCBI Taxonomy" id="1564516"/>
    <lineage>
        <taxon>Bacteria</taxon>
        <taxon>Pseudomonadati</taxon>
        <taxon>Bacteroidota</taxon>
        <taxon>Saprospiria</taxon>
        <taxon>Saprospirales</taxon>
        <taxon>Haliscomenobacteraceae</taxon>
        <taxon>Phaeodactylibacter</taxon>
    </lineage>
</organism>
<keyword evidence="3" id="KW-1185">Reference proteome</keyword>
<dbReference type="AlphaFoldDB" id="A0A5C6RMM9"/>
<accession>A0A5C6RMM9</accession>
<reference evidence="2 3" key="1">
    <citation type="submission" date="2019-08" db="EMBL/GenBank/DDBJ databases">
        <title>Genome of Phaeodactylibacter luteus.</title>
        <authorList>
            <person name="Bowman J.P."/>
        </authorList>
    </citation>
    <scope>NUCLEOTIDE SEQUENCE [LARGE SCALE GENOMIC DNA]</scope>
    <source>
        <strain evidence="2 3">KCTC 42180</strain>
    </source>
</reference>
<evidence type="ECO:0000313" key="3">
    <source>
        <dbReference type="Proteomes" id="UP000321580"/>
    </source>
</evidence>
<feature type="compositionally biased region" description="Basic and acidic residues" evidence="1">
    <location>
        <begin position="189"/>
        <end position="203"/>
    </location>
</feature>
<evidence type="ECO:0000256" key="1">
    <source>
        <dbReference type="SAM" id="MobiDB-lite"/>
    </source>
</evidence>
<dbReference type="Proteomes" id="UP000321580">
    <property type="component" value="Unassembled WGS sequence"/>
</dbReference>
<dbReference type="EMBL" id="VOOR01000018">
    <property type="protein sequence ID" value="TXB63179.1"/>
    <property type="molecule type" value="Genomic_DNA"/>
</dbReference>
<comment type="caution">
    <text evidence="2">The sequence shown here is derived from an EMBL/GenBank/DDBJ whole genome shotgun (WGS) entry which is preliminary data.</text>
</comment>
<dbReference type="OrthoDB" id="9810174at2"/>
<evidence type="ECO:0008006" key="4">
    <source>
        <dbReference type="Google" id="ProtNLM"/>
    </source>
</evidence>
<sequence>MQNYWILGLMFLLGGSPLWAQTKVKCEGVLRPTAAGLVLNGQCPLTFHLYDEGQGGTPLWSETGPVQLIEGSFIHFLGSYEPLDGQLFKTQLYLGVVYEGEEFEPRFQLTTIPYALRAASVNAVFEITGCKGAVGDVAWSLLPEALFKEQHGDCWELMRGQAIPSDSPLAQLSGLSAVPNAYGKFIRGHDNRSLSEGRQDPGRSPDTPVGTYQADSLKRHVHEVEDPGHIHNYTEKYISETSEVDQPEVILCQDIDPEPVVSTELNTPEDGHDTALATTGITVNPSGSGETRPQNIAVYMYMRVR</sequence>
<proteinExistence type="predicted"/>
<dbReference type="RefSeq" id="WP_147167434.1">
    <property type="nucleotide sequence ID" value="NZ_VOOR01000018.1"/>
</dbReference>
<evidence type="ECO:0000313" key="2">
    <source>
        <dbReference type="EMBL" id="TXB63179.1"/>
    </source>
</evidence>
<gene>
    <name evidence="2" type="ORF">FRY97_10240</name>
</gene>